<gene>
    <name evidence="1" type="ORF">F6X38_08155</name>
</gene>
<dbReference type="Proteomes" id="UP000432089">
    <property type="component" value="Unassembled WGS sequence"/>
</dbReference>
<proteinExistence type="predicted"/>
<organism evidence="1 2">
    <name type="scientific">Plantimonas leprariae</name>
    <dbReference type="NCBI Taxonomy" id="2615207"/>
    <lineage>
        <taxon>Bacteria</taxon>
        <taxon>Pseudomonadati</taxon>
        <taxon>Pseudomonadota</taxon>
        <taxon>Alphaproteobacteria</taxon>
        <taxon>Hyphomicrobiales</taxon>
        <taxon>Aurantimonadaceae</taxon>
        <taxon>Plantimonas</taxon>
    </lineage>
</organism>
<evidence type="ECO:0000313" key="2">
    <source>
        <dbReference type="Proteomes" id="UP000432089"/>
    </source>
</evidence>
<accession>A0A7V7PPW9</accession>
<sequence>MFNHTELPADLARQRVIGAAEAAAFLNISLPHFRRQYRLGRVPAPIRLTERKLGWRVGTLVDFLNAASKMEAV</sequence>
<evidence type="ECO:0000313" key="1">
    <source>
        <dbReference type="EMBL" id="KAB0680153.1"/>
    </source>
</evidence>
<reference evidence="1 2" key="1">
    <citation type="submission" date="2019-09" db="EMBL/GenBank/DDBJ databases">
        <title>YIM 132180 draft genome.</title>
        <authorList>
            <person name="Zhang K."/>
        </authorList>
    </citation>
    <scope>NUCLEOTIDE SEQUENCE [LARGE SCALE GENOMIC DNA]</scope>
    <source>
        <strain evidence="1 2">YIM 132180</strain>
    </source>
</reference>
<dbReference type="EMBL" id="VZDO01000005">
    <property type="protein sequence ID" value="KAB0680153.1"/>
    <property type="molecule type" value="Genomic_DNA"/>
</dbReference>
<protein>
    <submittedName>
        <fullName evidence="1">Uncharacterized protein</fullName>
    </submittedName>
</protein>
<keyword evidence="2" id="KW-1185">Reference proteome</keyword>
<dbReference type="RefSeq" id="WP_150969184.1">
    <property type="nucleotide sequence ID" value="NZ_VZDO01000005.1"/>
</dbReference>
<name>A0A7V7PPW9_9HYPH</name>
<dbReference type="AlphaFoldDB" id="A0A7V7PPW9"/>
<comment type="caution">
    <text evidence="1">The sequence shown here is derived from an EMBL/GenBank/DDBJ whole genome shotgun (WGS) entry which is preliminary data.</text>
</comment>